<dbReference type="PROSITE" id="PS50885">
    <property type="entry name" value="HAMP"/>
    <property type="match status" value="1"/>
</dbReference>
<dbReference type="InterPro" id="IPR003660">
    <property type="entry name" value="HAMP_dom"/>
</dbReference>
<dbReference type="PROSITE" id="PS50111">
    <property type="entry name" value="CHEMOTAXIS_TRANSDUC_2"/>
    <property type="match status" value="1"/>
</dbReference>
<dbReference type="Pfam" id="PF17200">
    <property type="entry name" value="sCache_2"/>
    <property type="match status" value="1"/>
</dbReference>
<evidence type="ECO:0000256" key="5">
    <source>
        <dbReference type="ARBA" id="ARBA00022989"/>
    </source>
</evidence>
<evidence type="ECO:0000259" key="11">
    <source>
        <dbReference type="PROSITE" id="PS50885"/>
    </source>
</evidence>
<keyword evidence="6 9" id="KW-0472">Membrane</keyword>
<dbReference type="SUPFAM" id="SSF58104">
    <property type="entry name" value="Methyl-accepting chemotaxis protein (MCP) signaling domain"/>
    <property type="match status" value="1"/>
</dbReference>
<feature type="domain" description="HAMP" evidence="11">
    <location>
        <begin position="248"/>
        <end position="300"/>
    </location>
</feature>
<feature type="transmembrane region" description="Helical" evidence="9">
    <location>
        <begin position="224"/>
        <end position="244"/>
    </location>
</feature>
<proteinExistence type="inferred from homology"/>
<dbReference type="RefSeq" id="WP_394398852.1">
    <property type="nucleotide sequence ID" value="NZ_JBIGHW010000008.1"/>
</dbReference>
<dbReference type="Pfam" id="PF13682">
    <property type="entry name" value="CZB"/>
    <property type="match status" value="1"/>
</dbReference>
<dbReference type="Gene3D" id="1.10.287.950">
    <property type="entry name" value="Methyl-accepting chemotaxis protein"/>
    <property type="match status" value="1"/>
</dbReference>
<gene>
    <name evidence="12" type="ORF">ACG0Z3_15155</name>
</gene>
<dbReference type="SMART" id="SM00283">
    <property type="entry name" value="MA"/>
    <property type="match status" value="1"/>
</dbReference>
<reference evidence="12 13" key="1">
    <citation type="submission" date="2024-08" db="EMBL/GenBank/DDBJ databases">
        <authorList>
            <person name="Lu H."/>
        </authorList>
    </citation>
    <scope>NUCLEOTIDE SEQUENCE [LARGE SCALE GENOMIC DNA]</scope>
    <source>
        <strain evidence="12 13">LKC17W</strain>
    </source>
</reference>
<dbReference type="Proteomes" id="UP001606301">
    <property type="component" value="Unassembled WGS sequence"/>
</dbReference>
<dbReference type="Pfam" id="PF00672">
    <property type="entry name" value="HAMP"/>
    <property type="match status" value="1"/>
</dbReference>
<protein>
    <submittedName>
        <fullName evidence="12">Methyl-accepting chemotaxis protein</fullName>
    </submittedName>
</protein>
<dbReference type="Gene3D" id="1.20.120.30">
    <property type="entry name" value="Aspartate receptor, ligand-binding domain"/>
    <property type="match status" value="1"/>
</dbReference>
<dbReference type="InterPro" id="IPR033480">
    <property type="entry name" value="sCache_2"/>
</dbReference>
<dbReference type="PANTHER" id="PTHR43531">
    <property type="entry name" value="PROTEIN ICFG"/>
    <property type="match status" value="1"/>
</dbReference>
<evidence type="ECO:0000256" key="1">
    <source>
        <dbReference type="ARBA" id="ARBA00004651"/>
    </source>
</evidence>
<accession>A0ABW7FL20</accession>
<evidence type="ECO:0000256" key="4">
    <source>
        <dbReference type="ARBA" id="ARBA00022692"/>
    </source>
</evidence>
<evidence type="ECO:0000313" key="13">
    <source>
        <dbReference type="Proteomes" id="UP001606301"/>
    </source>
</evidence>
<dbReference type="InterPro" id="IPR025991">
    <property type="entry name" value="Chemoreceptor_zinc-bind_dom"/>
</dbReference>
<keyword evidence="3" id="KW-0488">Methylation</keyword>
<evidence type="ECO:0000256" key="3">
    <source>
        <dbReference type="ARBA" id="ARBA00022481"/>
    </source>
</evidence>
<name>A0ABW7FL20_9BURK</name>
<dbReference type="Pfam" id="PF00015">
    <property type="entry name" value="MCPsignal"/>
    <property type="match status" value="1"/>
</dbReference>
<keyword evidence="13" id="KW-1185">Reference proteome</keyword>
<evidence type="ECO:0000256" key="8">
    <source>
        <dbReference type="PROSITE-ProRule" id="PRU00284"/>
    </source>
</evidence>
<keyword evidence="2" id="KW-1003">Cell membrane</keyword>
<dbReference type="PRINTS" id="PR00260">
    <property type="entry name" value="CHEMTRNSDUCR"/>
</dbReference>
<keyword evidence="8" id="KW-0807">Transducer</keyword>
<comment type="similarity">
    <text evidence="7">Belongs to the methyl-accepting chemotaxis (MCP) protein family.</text>
</comment>
<dbReference type="PANTHER" id="PTHR43531:SF14">
    <property type="entry name" value="METHYL-ACCEPTING CHEMOTAXIS PROTEIN I-RELATED"/>
    <property type="match status" value="1"/>
</dbReference>
<sequence>MPNLAAAPIGLPVSVRSPSAHAAGGFFSHHGFWAPGVRLFRSLRFGAKALVISAAFLVPLLGLIAWLIHDEAETRLQERQAALRQHVEIAHNVLSWAQGLEAGGLSREEAQAQARQAIAKLRYGGQEYFWINDMQSRIVMHPIKPELDGKDGSGIKDPNGVALFNAFVAEVRRNGQGFVSYQWPKPGQAEPADKIAFVKGLDAWGWVVGSGLYVDDLRDAELRLIYRTGVVLVFMLCVAGYLFLSFFKVMDGGLDETRRHLRAMTAGDLTTTPAPWGRDEAADLMRELATMQDSLRHMVLRVSRSSDQILHSSDEIASGAMDLSARTEQAAANLEESAASMEEISATVRHSAEHTAEASQLARQNARIASDGGRVMEEVAQTMQAIRDSSTRIADIIGTIDGIAFQTNILALNAAVEAARAGEQGRGFAVVASEVRMLAQRSAEAAKEIKTLIGRSVEQVESGTAIVGRAGETIVQIVDGSQRVDQLLGDVAQASREQSQGIAQIGQAVQELDRATQQNAALVEETAAAAASMKSQAGSLVGEVARFSMPAGLSLDIEDEPIERADFDFDSAINAHRDWKVRLRQAIADRARLDADTICRDDQCPLGRWLHGDGQRRWGSRPTFVALMDKHAQFHEAAGDVARRINGGQYEQAERLIGAGSVFAGRSTEVSTLLTQAKRGL</sequence>
<dbReference type="InterPro" id="IPR004090">
    <property type="entry name" value="Chemotax_Me-accpt_rcpt"/>
</dbReference>
<dbReference type="Gene3D" id="3.30.450.20">
    <property type="entry name" value="PAS domain"/>
    <property type="match status" value="1"/>
</dbReference>
<dbReference type="SMART" id="SM01049">
    <property type="entry name" value="Cache_2"/>
    <property type="match status" value="1"/>
</dbReference>
<dbReference type="InterPro" id="IPR004089">
    <property type="entry name" value="MCPsignal_dom"/>
</dbReference>
<evidence type="ECO:0000259" key="10">
    <source>
        <dbReference type="PROSITE" id="PS50111"/>
    </source>
</evidence>
<feature type="transmembrane region" description="Helical" evidence="9">
    <location>
        <begin position="46"/>
        <end position="68"/>
    </location>
</feature>
<dbReference type="InterPro" id="IPR051310">
    <property type="entry name" value="MCP_chemotaxis"/>
</dbReference>
<evidence type="ECO:0000256" key="9">
    <source>
        <dbReference type="SAM" id="Phobius"/>
    </source>
</evidence>
<comment type="subcellular location">
    <subcellularLocation>
        <location evidence="1">Cell membrane</location>
        <topology evidence="1">Multi-pass membrane protein</topology>
    </subcellularLocation>
</comment>
<comment type="caution">
    <text evidence="12">The sequence shown here is derived from an EMBL/GenBank/DDBJ whole genome shotgun (WGS) entry which is preliminary data.</text>
</comment>
<evidence type="ECO:0000313" key="12">
    <source>
        <dbReference type="EMBL" id="MFG6442021.1"/>
    </source>
</evidence>
<feature type="domain" description="Methyl-accepting transducer" evidence="10">
    <location>
        <begin position="305"/>
        <end position="534"/>
    </location>
</feature>
<keyword evidence="5 9" id="KW-1133">Transmembrane helix</keyword>
<evidence type="ECO:0000256" key="2">
    <source>
        <dbReference type="ARBA" id="ARBA00022475"/>
    </source>
</evidence>
<evidence type="ECO:0000256" key="6">
    <source>
        <dbReference type="ARBA" id="ARBA00023136"/>
    </source>
</evidence>
<organism evidence="12 13">
    <name type="scientific">Pelomonas margarita</name>
    <dbReference type="NCBI Taxonomy" id="3299031"/>
    <lineage>
        <taxon>Bacteria</taxon>
        <taxon>Pseudomonadati</taxon>
        <taxon>Pseudomonadota</taxon>
        <taxon>Betaproteobacteria</taxon>
        <taxon>Burkholderiales</taxon>
        <taxon>Sphaerotilaceae</taxon>
        <taxon>Roseateles</taxon>
    </lineage>
</organism>
<dbReference type="EMBL" id="JBIGHW010000008">
    <property type="protein sequence ID" value="MFG6442021.1"/>
    <property type="molecule type" value="Genomic_DNA"/>
</dbReference>
<keyword evidence="4 9" id="KW-0812">Transmembrane</keyword>
<evidence type="ECO:0000256" key="7">
    <source>
        <dbReference type="ARBA" id="ARBA00029447"/>
    </source>
</evidence>
<dbReference type="CDD" id="cd11386">
    <property type="entry name" value="MCP_signal"/>
    <property type="match status" value="1"/>
</dbReference>